<dbReference type="Proteomes" id="UP000799437">
    <property type="component" value="Unassembled WGS sequence"/>
</dbReference>
<feature type="transmembrane region" description="Helical" evidence="2">
    <location>
        <begin position="74"/>
        <end position="94"/>
    </location>
</feature>
<evidence type="ECO:0000259" key="3">
    <source>
        <dbReference type="Pfam" id="PF07950"/>
    </source>
</evidence>
<dbReference type="GO" id="GO:0005741">
    <property type="term" value="C:mitochondrial outer membrane"/>
    <property type="evidence" value="ECO:0007669"/>
    <property type="project" value="TreeGrafter"/>
</dbReference>
<dbReference type="Pfam" id="PF07950">
    <property type="entry name" value="MCP1_TM"/>
    <property type="match status" value="1"/>
</dbReference>
<keyword evidence="5" id="KW-1185">Reference proteome</keyword>
<dbReference type="AlphaFoldDB" id="A0A6A6WGT0"/>
<feature type="transmembrane region" description="Helical" evidence="2">
    <location>
        <begin position="114"/>
        <end position="138"/>
    </location>
</feature>
<dbReference type="RefSeq" id="XP_033603870.1">
    <property type="nucleotide sequence ID" value="XM_033745285.1"/>
</dbReference>
<feature type="transmembrane region" description="Helical" evidence="2">
    <location>
        <begin position="215"/>
        <end position="234"/>
    </location>
</feature>
<dbReference type="GO" id="GO:0007005">
    <property type="term" value="P:mitochondrion organization"/>
    <property type="evidence" value="ECO:0007669"/>
    <property type="project" value="TreeGrafter"/>
</dbReference>
<keyword evidence="2" id="KW-0812">Transmembrane</keyword>
<evidence type="ECO:0000313" key="5">
    <source>
        <dbReference type="Proteomes" id="UP000799437"/>
    </source>
</evidence>
<dbReference type="GO" id="GO:0055088">
    <property type="term" value="P:lipid homeostasis"/>
    <property type="evidence" value="ECO:0007669"/>
    <property type="project" value="InterPro"/>
</dbReference>
<reference evidence="4" key="1">
    <citation type="journal article" date="2020" name="Stud. Mycol.">
        <title>101 Dothideomycetes genomes: a test case for predicting lifestyles and emergence of pathogens.</title>
        <authorList>
            <person name="Haridas S."/>
            <person name="Albert R."/>
            <person name="Binder M."/>
            <person name="Bloem J."/>
            <person name="Labutti K."/>
            <person name="Salamov A."/>
            <person name="Andreopoulos B."/>
            <person name="Baker S."/>
            <person name="Barry K."/>
            <person name="Bills G."/>
            <person name="Bluhm B."/>
            <person name="Cannon C."/>
            <person name="Castanera R."/>
            <person name="Culley D."/>
            <person name="Daum C."/>
            <person name="Ezra D."/>
            <person name="Gonzalez J."/>
            <person name="Henrissat B."/>
            <person name="Kuo A."/>
            <person name="Liang C."/>
            <person name="Lipzen A."/>
            <person name="Lutzoni F."/>
            <person name="Magnuson J."/>
            <person name="Mondo S."/>
            <person name="Nolan M."/>
            <person name="Ohm R."/>
            <person name="Pangilinan J."/>
            <person name="Park H.-J."/>
            <person name="Ramirez L."/>
            <person name="Alfaro M."/>
            <person name="Sun H."/>
            <person name="Tritt A."/>
            <person name="Yoshinaga Y."/>
            <person name="Zwiers L.-H."/>
            <person name="Turgeon B."/>
            <person name="Goodwin S."/>
            <person name="Spatafora J."/>
            <person name="Crous P."/>
            <person name="Grigoriev I."/>
        </authorList>
    </citation>
    <scope>NUCLEOTIDE SEQUENCE</scope>
    <source>
        <strain evidence="4">CBS 121739</strain>
    </source>
</reference>
<proteinExistence type="predicted"/>
<name>A0A6A6WGT0_9PEZI</name>
<accession>A0A6A6WGT0</accession>
<keyword evidence="2" id="KW-0472">Membrane</keyword>
<keyword evidence="2" id="KW-1133">Transmembrane helix</keyword>
<dbReference type="InterPro" id="IPR012472">
    <property type="entry name" value="MCP1_TM"/>
</dbReference>
<organism evidence="4 5">
    <name type="scientific">Pseudovirgaria hyperparasitica</name>
    <dbReference type="NCBI Taxonomy" id="470096"/>
    <lineage>
        <taxon>Eukaryota</taxon>
        <taxon>Fungi</taxon>
        <taxon>Dikarya</taxon>
        <taxon>Ascomycota</taxon>
        <taxon>Pezizomycotina</taxon>
        <taxon>Dothideomycetes</taxon>
        <taxon>Dothideomycetes incertae sedis</taxon>
        <taxon>Acrospermales</taxon>
        <taxon>Acrospermaceae</taxon>
        <taxon>Pseudovirgaria</taxon>
    </lineage>
</organism>
<feature type="domain" description="Mitochondrial adapter protein MCP1 transmembrane" evidence="3">
    <location>
        <begin position="175"/>
        <end position="285"/>
    </location>
</feature>
<evidence type="ECO:0000256" key="1">
    <source>
        <dbReference type="SAM" id="MobiDB-lite"/>
    </source>
</evidence>
<dbReference type="PANTHER" id="PTHR38409">
    <property type="entry name" value="MDM10-COMPLEMENTING PROTEIN 1"/>
    <property type="match status" value="1"/>
</dbReference>
<feature type="transmembrane region" description="Helical" evidence="2">
    <location>
        <begin position="259"/>
        <end position="281"/>
    </location>
</feature>
<evidence type="ECO:0000313" key="4">
    <source>
        <dbReference type="EMBL" id="KAF2761419.1"/>
    </source>
</evidence>
<dbReference type="OrthoDB" id="10259513at2759"/>
<feature type="region of interest" description="Disordered" evidence="1">
    <location>
        <begin position="1"/>
        <end position="46"/>
    </location>
</feature>
<dbReference type="GeneID" id="54486339"/>
<dbReference type="PANTHER" id="PTHR38409:SF1">
    <property type="entry name" value="MITOCHONDRIAL ADAPTER PROTEIN MCP1"/>
    <property type="match status" value="1"/>
</dbReference>
<dbReference type="InterPro" id="IPR039960">
    <property type="entry name" value="MCP1"/>
</dbReference>
<feature type="transmembrane region" description="Helical" evidence="2">
    <location>
        <begin position="159"/>
        <end position="183"/>
    </location>
</feature>
<dbReference type="EMBL" id="ML996567">
    <property type="protein sequence ID" value="KAF2761419.1"/>
    <property type="molecule type" value="Genomic_DNA"/>
</dbReference>
<protein>
    <recommendedName>
        <fullName evidence="3">Mitochondrial adapter protein MCP1 transmembrane domain-containing protein</fullName>
    </recommendedName>
</protein>
<sequence>MSHHRPDSTGDGETPFGLTEVDPSPIEDTPYEVSSDSYFPQATSPPQSSTTSIFGLGNHGPAWYLIRAQKYSSYTFTVFAAFHVTNTAILPLITRSVTSSDKYLLLTRPYYQSFPLEALLIGIPAITHVAAGVALRLYRRSQSLGWYGAESRKDRRTIAWPKVSGISALGFALSPLVATHVFVTRVLPMYLHGDNSIINLSYVAHGFAKHPIASFVGYTALVGVGVFHAVWGWAKWQGWTPVQVTQGGPGGQLRSKRRWYSINGAAAALTGLWLAGGLVIVGRGGQARGWMAKEFDELYNHLPYLWRFSS</sequence>
<gene>
    <name evidence="4" type="ORF">EJ05DRAFT_483787</name>
</gene>
<evidence type="ECO:0000256" key="2">
    <source>
        <dbReference type="SAM" id="Phobius"/>
    </source>
</evidence>